<accession>A0A820SKA0</accession>
<dbReference type="PANTHER" id="PTHR13140:SF713">
    <property type="entry name" value="UNCONVENTIONAL MYOSIN ID"/>
    <property type="match status" value="1"/>
</dbReference>
<dbReference type="PANTHER" id="PTHR13140">
    <property type="entry name" value="MYOSIN"/>
    <property type="match status" value="1"/>
</dbReference>
<dbReference type="SUPFAM" id="SSF52540">
    <property type="entry name" value="P-loop containing nucleoside triphosphate hydrolases"/>
    <property type="match status" value="1"/>
</dbReference>
<name>A0A820SKA0_9BILA</name>
<reference evidence="8" key="1">
    <citation type="submission" date="2021-02" db="EMBL/GenBank/DDBJ databases">
        <authorList>
            <person name="Nowell W R."/>
        </authorList>
    </citation>
    <scope>NUCLEOTIDE SEQUENCE</scope>
</reference>
<evidence type="ECO:0000256" key="1">
    <source>
        <dbReference type="ARBA" id="ARBA00022741"/>
    </source>
</evidence>
<dbReference type="Proteomes" id="UP000663881">
    <property type="component" value="Unassembled WGS sequence"/>
</dbReference>
<dbReference type="GO" id="GO:0030048">
    <property type="term" value="P:actin filament-based movement"/>
    <property type="evidence" value="ECO:0007669"/>
    <property type="project" value="TreeGrafter"/>
</dbReference>
<evidence type="ECO:0000256" key="2">
    <source>
        <dbReference type="ARBA" id="ARBA00022840"/>
    </source>
</evidence>
<dbReference type="GO" id="GO:0051015">
    <property type="term" value="F:actin filament binding"/>
    <property type="evidence" value="ECO:0007669"/>
    <property type="project" value="TreeGrafter"/>
</dbReference>
<gene>
    <name evidence="8" type="ORF">OKA104_LOCUS54178</name>
</gene>
<evidence type="ECO:0000256" key="5">
    <source>
        <dbReference type="ARBA" id="ARBA00023203"/>
    </source>
</evidence>
<comment type="caution">
    <text evidence="6">Lacks conserved residue(s) required for the propagation of feature annotation.</text>
</comment>
<dbReference type="Pfam" id="PF00063">
    <property type="entry name" value="Myosin_head"/>
    <property type="match status" value="1"/>
</dbReference>
<dbReference type="Gene3D" id="1.20.58.530">
    <property type="match status" value="1"/>
</dbReference>
<evidence type="ECO:0000313" key="9">
    <source>
        <dbReference type="Proteomes" id="UP000663881"/>
    </source>
</evidence>
<keyword evidence="2" id="KW-0067">ATP-binding</keyword>
<dbReference type="PROSITE" id="PS51456">
    <property type="entry name" value="MYOSIN_MOTOR"/>
    <property type="match status" value="1"/>
</dbReference>
<comment type="caution">
    <text evidence="8">The sequence shown here is derived from an EMBL/GenBank/DDBJ whole genome shotgun (WGS) entry which is preliminary data.</text>
</comment>
<dbReference type="GO" id="GO:0005886">
    <property type="term" value="C:plasma membrane"/>
    <property type="evidence" value="ECO:0007669"/>
    <property type="project" value="TreeGrafter"/>
</dbReference>
<dbReference type="EMBL" id="CAJOAY010035436">
    <property type="protein sequence ID" value="CAF4451333.1"/>
    <property type="molecule type" value="Genomic_DNA"/>
</dbReference>
<evidence type="ECO:0000259" key="7">
    <source>
        <dbReference type="PROSITE" id="PS51456"/>
    </source>
</evidence>
<feature type="region of interest" description="Actin-binding" evidence="6">
    <location>
        <begin position="59"/>
        <end position="81"/>
    </location>
</feature>
<evidence type="ECO:0000256" key="4">
    <source>
        <dbReference type="ARBA" id="ARBA00023175"/>
    </source>
</evidence>
<keyword evidence="1" id="KW-0547">Nucleotide-binding</keyword>
<protein>
    <recommendedName>
        <fullName evidence="7">Myosin motor domain-containing protein</fullName>
    </recommendedName>
</protein>
<dbReference type="GO" id="GO:0000146">
    <property type="term" value="F:microfilament motor activity"/>
    <property type="evidence" value="ECO:0007669"/>
    <property type="project" value="TreeGrafter"/>
</dbReference>
<dbReference type="AlphaFoldDB" id="A0A820SKA0"/>
<dbReference type="InterPro" id="IPR036961">
    <property type="entry name" value="Kinesin_motor_dom_sf"/>
</dbReference>
<keyword evidence="5 6" id="KW-0009">Actin-binding</keyword>
<dbReference type="GO" id="GO:0005737">
    <property type="term" value="C:cytoplasm"/>
    <property type="evidence" value="ECO:0007669"/>
    <property type="project" value="TreeGrafter"/>
</dbReference>
<dbReference type="InterPro" id="IPR027417">
    <property type="entry name" value="P-loop_NTPase"/>
</dbReference>
<dbReference type="InterPro" id="IPR001609">
    <property type="entry name" value="Myosin_head_motor_dom-like"/>
</dbReference>
<keyword evidence="3 6" id="KW-0518">Myosin</keyword>
<organism evidence="8 9">
    <name type="scientific">Adineta steineri</name>
    <dbReference type="NCBI Taxonomy" id="433720"/>
    <lineage>
        <taxon>Eukaryota</taxon>
        <taxon>Metazoa</taxon>
        <taxon>Spiralia</taxon>
        <taxon>Gnathifera</taxon>
        <taxon>Rotifera</taxon>
        <taxon>Eurotatoria</taxon>
        <taxon>Bdelloidea</taxon>
        <taxon>Adinetida</taxon>
        <taxon>Adinetidae</taxon>
        <taxon>Adineta</taxon>
    </lineage>
</organism>
<dbReference type="Gene3D" id="3.40.850.10">
    <property type="entry name" value="Kinesin motor domain"/>
    <property type="match status" value="1"/>
</dbReference>
<evidence type="ECO:0000256" key="6">
    <source>
        <dbReference type="PROSITE-ProRule" id="PRU00782"/>
    </source>
</evidence>
<feature type="domain" description="Myosin motor" evidence="7">
    <location>
        <begin position="1"/>
        <end position="111"/>
    </location>
</feature>
<evidence type="ECO:0000313" key="8">
    <source>
        <dbReference type="EMBL" id="CAF4451333.1"/>
    </source>
</evidence>
<proteinExistence type="inferred from homology"/>
<evidence type="ECO:0000256" key="3">
    <source>
        <dbReference type="ARBA" id="ARBA00023123"/>
    </source>
</evidence>
<dbReference type="GO" id="GO:0016459">
    <property type="term" value="C:myosin complex"/>
    <property type="evidence" value="ECO:0007669"/>
    <property type="project" value="UniProtKB-KW"/>
</dbReference>
<feature type="non-terminal residue" evidence="8">
    <location>
        <position position="111"/>
    </location>
</feature>
<sequence length="111" mass="12860">YSVDGFLDKNRDTLFDDFKRLLYHSKNPILSAMWPEGEKSVISVTRRPLTAGTVFRNSMISLSNLLSSKQPFYVRCIKPNDNKSPVIFDQTRIEHQIAYLGLLENLRVRRA</sequence>
<keyword evidence="4" id="KW-0505">Motor protein</keyword>
<feature type="non-terminal residue" evidence="8">
    <location>
        <position position="1"/>
    </location>
</feature>
<dbReference type="GO" id="GO:0006897">
    <property type="term" value="P:endocytosis"/>
    <property type="evidence" value="ECO:0007669"/>
    <property type="project" value="TreeGrafter"/>
</dbReference>
<dbReference type="GO" id="GO:0005902">
    <property type="term" value="C:microvillus"/>
    <property type="evidence" value="ECO:0007669"/>
    <property type="project" value="TreeGrafter"/>
</dbReference>
<dbReference type="GO" id="GO:0005524">
    <property type="term" value="F:ATP binding"/>
    <property type="evidence" value="ECO:0007669"/>
    <property type="project" value="UniProtKB-KW"/>
</dbReference>
<comment type="similarity">
    <text evidence="6">Belongs to the TRAFAC class myosin-kinesin ATPase superfamily. Myosin family.</text>
</comment>
<dbReference type="GO" id="GO:0007015">
    <property type="term" value="P:actin filament organization"/>
    <property type="evidence" value="ECO:0007669"/>
    <property type="project" value="TreeGrafter"/>
</dbReference>